<dbReference type="GO" id="GO:0016042">
    <property type="term" value="P:lipid catabolic process"/>
    <property type="evidence" value="ECO:0007669"/>
    <property type="project" value="UniProtKB-UniRule"/>
</dbReference>
<dbReference type="RefSeq" id="WP_181478872.1">
    <property type="nucleotide sequence ID" value="NZ_CP056697.1"/>
</dbReference>
<dbReference type="AlphaFoldDB" id="A0A7W3AJF4"/>
<proteinExistence type="predicted"/>
<evidence type="ECO:0000259" key="5">
    <source>
        <dbReference type="PROSITE" id="PS51635"/>
    </source>
</evidence>
<sequence>MNATMKIGLVLSGGGAIGAYEGGVVKALAECGVQINMVSGASIGALNGAILASSASLSEAAERLENLWRYLGNNKVLSPDISTYVSLLIKFASAMKLSPGVGLAGMLFNMFTAKPPSFYSDEPLMTLIERYLDIDSLAKGLPLYVSLYPTKGVMQDLFDCISAELGMGDTQNSIFRHVQSLPREQQKEALLASAALPLLFTPREVQGTMYSDGGIGGWKKMQGNTPAMPLIENGCNMLIVTHLSDGSLWDREEFPNATIIEIRPRRKLKGDGRGGLLSFTAGDIDSWYQQGYEDTMLTMERILKPLVARRNLKTSEIVLQNSLDVDAYTDAALKNAMMRLK</sequence>
<evidence type="ECO:0000313" key="6">
    <source>
        <dbReference type="EMBL" id="MBA7898508.1"/>
    </source>
</evidence>
<dbReference type="PROSITE" id="PS51635">
    <property type="entry name" value="PNPLA"/>
    <property type="match status" value="1"/>
</dbReference>
<keyword evidence="3 4" id="KW-0443">Lipid metabolism</keyword>
<dbReference type="InterPro" id="IPR002641">
    <property type="entry name" value="PNPLA_dom"/>
</dbReference>
<keyword evidence="2 4" id="KW-0442">Lipid degradation</keyword>
<feature type="domain" description="PNPLA" evidence="5">
    <location>
        <begin position="9"/>
        <end position="231"/>
    </location>
</feature>
<gene>
    <name evidence="6" type="ORF">HV245_10005</name>
</gene>
<keyword evidence="1 4" id="KW-0378">Hydrolase</keyword>
<feature type="short sequence motif" description="DGA/G" evidence="4">
    <location>
        <begin position="212"/>
        <end position="214"/>
    </location>
</feature>
<dbReference type="InterPro" id="IPR016035">
    <property type="entry name" value="Acyl_Trfase/lysoPLipase"/>
</dbReference>
<reference evidence="6 7" key="1">
    <citation type="submission" date="2020-06" db="EMBL/GenBank/DDBJ databases">
        <title>REHAB project genomes.</title>
        <authorList>
            <person name="Shaw L.P."/>
        </authorList>
    </citation>
    <scope>NUCLEOTIDE SEQUENCE [LARGE SCALE GENOMIC DNA]</scope>
    <source>
        <strain evidence="6 7">RHBSTW-00604</strain>
    </source>
</reference>
<evidence type="ECO:0000256" key="1">
    <source>
        <dbReference type="ARBA" id="ARBA00022801"/>
    </source>
</evidence>
<evidence type="ECO:0000313" key="7">
    <source>
        <dbReference type="Proteomes" id="UP000518474"/>
    </source>
</evidence>
<dbReference type="EMBL" id="JABXPT010000004">
    <property type="protein sequence ID" value="MBA7898508.1"/>
    <property type="molecule type" value="Genomic_DNA"/>
</dbReference>
<dbReference type="GO" id="GO:0016787">
    <property type="term" value="F:hydrolase activity"/>
    <property type="evidence" value="ECO:0007669"/>
    <property type="project" value="UniProtKB-UniRule"/>
</dbReference>
<dbReference type="PANTHER" id="PTHR14226">
    <property type="entry name" value="NEUROPATHY TARGET ESTERASE/SWISS CHEESE D.MELANOGASTER"/>
    <property type="match status" value="1"/>
</dbReference>
<name>A0A7W3AJF4_9ESCH</name>
<feature type="short sequence motif" description="GXSXG" evidence="4">
    <location>
        <begin position="40"/>
        <end position="44"/>
    </location>
</feature>
<dbReference type="InterPro" id="IPR050301">
    <property type="entry name" value="NTE"/>
</dbReference>
<accession>A0A7W3AJF4</accession>
<dbReference type="PANTHER" id="PTHR14226:SF57">
    <property type="entry name" value="BLR7027 PROTEIN"/>
    <property type="match status" value="1"/>
</dbReference>
<evidence type="ECO:0000256" key="3">
    <source>
        <dbReference type="ARBA" id="ARBA00023098"/>
    </source>
</evidence>
<dbReference type="Gene3D" id="3.40.1090.10">
    <property type="entry name" value="Cytosolic phospholipase A2 catalytic domain"/>
    <property type="match status" value="2"/>
</dbReference>
<dbReference type="Pfam" id="PF01734">
    <property type="entry name" value="Patatin"/>
    <property type="match status" value="1"/>
</dbReference>
<organism evidence="6 7">
    <name type="scientific">Escherichia marmotae</name>
    <dbReference type="NCBI Taxonomy" id="1499973"/>
    <lineage>
        <taxon>Bacteria</taxon>
        <taxon>Pseudomonadati</taxon>
        <taxon>Pseudomonadota</taxon>
        <taxon>Gammaproteobacteria</taxon>
        <taxon>Enterobacterales</taxon>
        <taxon>Enterobacteriaceae</taxon>
        <taxon>Escherichia</taxon>
    </lineage>
</organism>
<feature type="short sequence motif" description="GXGXXG" evidence="4">
    <location>
        <begin position="13"/>
        <end position="18"/>
    </location>
</feature>
<dbReference type="SUPFAM" id="SSF52151">
    <property type="entry name" value="FabD/lysophospholipase-like"/>
    <property type="match status" value="1"/>
</dbReference>
<feature type="active site" description="Proton acceptor" evidence="4">
    <location>
        <position position="212"/>
    </location>
</feature>
<evidence type="ECO:0000256" key="4">
    <source>
        <dbReference type="PROSITE-ProRule" id="PRU01161"/>
    </source>
</evidence>
<comment type="caution">
    <text evidence="6">The sequence shown here is derived from an EMBL/GenBank/DDBJ whole genome shotgun (WGS) entry which is preliminary data.</text>
</comment>
<feature type="active site" description="Nucleophile" evidence="4">
    <location>
        <position position="42"/>
    </location>
</feature>
<evidence type="ECO:0000256" key="2">
    <source>
        <dbReference type="ARBA" id="ARBA00022963"/>
    </source>
</evidence>
<dbReference type="Proteomes" id="UP000518474">
    <property type="component" value="Unassembled WGS sequence"/>
</dbReference>
<protein>
    <submittedName>
        <fullName evidence="6">Patatin-like phospholipase family protein</fullName>
    </submittedName>
</protein>